<keyword evidence="2" id="KW-1185">Reference proteome</keyword>
<evidence type="ECO:0000313" key="1">
    <source>
        <dbReference type="EMBL" id="KAF9513964.1"/>
    </source>
</evidence>
<dbReference type="AlphaFoldDB" id="A0A9P6AXS4"/>
<evidence type="ECO:0000313" key="2">
    <source>
        <dbReference type="Proteomes" id="UP000886523"/>
    </source>
</evidence>
<comment type="caution">
    <text evidence="1">The sequence shown here is derived from an EMBL/GenBank/DDBJ whole genome shotgun (WGS) entry which is preliminary data.</text>
</comment>
<dbReference type="Proteomes" id="UP000886523">
    <property type="component" value="Unassembled WGS sequence"/>
</dbReference>
<proteinExistence type="predicted"/>
<reference evidence="1" key="1">
    <citation type="journal article" date="2020" name="Nat. Commun.">
        <title>Large-scale genome sequencing of mycorrhizal fungi provides insights into the early evolution of symbiotic traits.</title>
        <authorList>
            <person name="Miyauchi S."/>
            <person name="Kiss E."/>
            <person name="Kuo A."/>
            <person name="Drula E."/>
            <person name="Kohler A."/>
            <person name="Sanchez-Garcia M."/>
            <person name="Morin E."/>
            <person name="Andreopoulos B."/>
            <person name="Barry K.W."/>
            <person name="Bonito G."/>
            <person name="Buee M."/>
            <person name="Carver A."/>
            <person name="Chen C."/>
            <person name="Cichocki N."/>
            <person name="Clum A."/>
            <person name="Culley D."/>
            <person name="Crous P.W."/>
            <person name="Fauchery L."/>
            <person name="Girlanda M."/>
            <person name="Hayes R.D."/>
            <person name="Keri Z."/>
            <person name="LaButti K."/>
            <person name="Lipzen A."/>
            <person name="Lombard V."/>
            <person name="Magnuson J."/>
            <person name="Maillard F."/>
            <person name="Murat C."/>
            <person name="Nolan M."/>
            <person name="Ohm R.A."/>
            <person name="Pangilinan J."/>
            <person name="Pereira M.F."/>
            <person name="Perotto S."/>
            <person name="Peter M."/>
            <person name="Pfister S."/>
            <person name="Riley R."/>
            <person name="Sitrit Y."/>
            <person name="Stielow J.B."/>
            <person name="Szollosi G."/>
            <person name="Zifcakova L."/>
            <person name="Stursova M."/>
            <person name="Spatafora J.W."/>
            <person name="Tedersoo L."/>
            <person name="Vaario L.M."/>
            <person name="Yamada A."/>
            <person name="Yan M."/>
            <person name="Wang P."/>
            <person name="Xu J."/>
            <person name="Bruns T."/>
            <person name="Baldrian P."/>
            <person name="Vilgalys R."/>
            <person name="Dunand C."/>
            <person name="Henrissat B."/>
            <person name="Grigoriev I.V."/>
            <person name="Hibbett D."/>
            <person name="Nagy L.G."/>
            <person name="Martin F.M."/>
        </authorList>
    </citation>
    <scope>NUCLEOTIDE SEQUENCE</scope>
    <source>
        <strain evidence="1">UP504</strain>
    </source>
</reference>
<gene>
    <name evidence="1" type="ORF">BS47DRAFT_1392858</name>
</gene>
<name>A0A9P6AXS4_9AGAM</name>
<organism evidence="1 2">
    <name type="scientific">Hydnum rufescens UP504</name>
    <dbReference type="NCBI Taxonomy" id="1448309"/>
    <lineage>
        <taxon>Eukaryota</taxon>
        <taxon>Fungi</taxon>
        <taxon>Dikarya</taxon>
        <taxon>Basidiomycota</taxon>
        <taxon>Agaricomycotina</taxon>
        <taxon>Agaricomycetes</taxon>
        <taxon>Cantharellales</taxon>
        <taxon>Hydnaceae</taxon>
        <taxon>Hydnum</taxon>
    </lineage>
</organism>
<sequence>MAKAKKGDENRLQEGIKPRCATPRFSQRIFALFHDLKMNLNTLTRSSTTVIPASVEASNSHLLKYTNPWTIELWRQHAFKCQKLVESYELLEIRLFKNEYKFFFKDEQYREKCMRLGTGGAARVSEGEEGGEEDRTFDSEVANFMDPAEASSKVTGPRITKTISSAGTVPRDLEDELLERFERLPSSRILPHSSPLMSFTVALWSRLEYCADRSMAMREPLQEI</sequence>
<accession>A0A9P6AXS4</accession>
<protein>
    <submittedName>
        <fullName evidence="1">Uncharacterized protein</fullName>
    </submittedName>
</protein>
<dbReference type="EMBL" id="MU128966">
    <property type="protein sequence ID" value="KAF9513964.1"/>
    <property type="molecule type" value="Genomic_DNA"/>
</dbReference>